<feature type="compositionally biased region" description="Polar residues" evidence="2">
    <location>
        <begin position="1099"/>
        <end position="1108"/>
    </location>
</feature>
<feature type="compositionally biased region" description="Basic and acidic residues" evidence="2">
    <location>
        <begin position="715"/>
        <end position="738"/>
    </location>
</feature>
<keyword evidence="3" id="KW-0812">Transmembrane</keyword>
<evidence type="ECO:0000256" key="1">
    <source>
        <dbReference type="SAM" id="Coils"/>
    </source>
</evidence>
<feature type="coiled-coil region" evidence="1">
    <location>
        <begin position="576"/>
        <end position="613"/>
    </location>
</feature>
<dbReference type="EMBL" id="VCNI01000002">
    <property type="protein sequence ID" value="TMU55794.1"/>
    <property type="molecule type" value="Genomic_DNA"/>
</dbReference>
<evidence type="ECO:0000256" key="3">
    <source>
        <dbReference type="SAM" id="Phobius"/>
    </source>
</evidence>
<dbReference type="Proteomes" id="UP000751614">
    <property type="component" value="Unassembled WGS sequence"/>
</dbReference>
<keyword evidence="3" id="KW-0472">Membrane</keyword>
<evidence type="ECO:0000313" key="4">
    <source>
        <dbReference type="EMBL" id="TMU55794.1"/>
    </source>
</evidence>
<feature type="compositionally biased region" description="Basic and acidic residues" evidence="2">
    <location>
        <begin position="955"/>
        <end position="975"/>
    </location>
</feature>
<feature type="transmembrane region" description="Helical" evidence="3">
    <location>
        <begin position="56"/>
        <end position="82"/>
    </location>
</feature>
<keyword evidence="5" id="KW-1185">Reference proteome</keyword>
<feature type="region of interest" description="Disordered" evidence="2">
    <location>
        <begin position="1081"/>
        <end position="1108"/>
    </location>
</feature>
<feature type="coiled-coil region" evidence="1">
    <location>
        <begin position="1005"/>
        <end position="1078"/>
    </location>
</feature>
<gene>
    <name evidence="4" type="ORF">FGG15_12885</name>
</gene>
<feature type="compositionally biased region" description="Polar residues" evidence="2">
    <location>
        <begin position="990"/>
        <end position="999"/>
    </location>
</feature>
<sequence length="1140" mass="130291">MSEYQYILDKLEDFTKKFYTKRLIKGILLFLSLGLLFWILVLSLEYMLWLNQQGRLVLLGVFIVAELVLLYRFVVVPLIFLFGLRKGISNRDAAKIISIHFHDVGDRLHNLLDLADDKNSSELLLASIDQRAKSLKPIPFARAVKVMEGFGYWRYLLIPAVILVCFWILGDIGSFMSSHSRIVNYDVAYERPAPFEFVLLNDKLEVLDGEPLEIKLRVVGDAIPDDVFMMAEGKEILMKRDGSSFIHLVNSLEEDISFHFSANGWDSRVYEIRRLERPVLRDFVMKLRYPSYLGMPDDVISGTGNGVVPEGTKIDWIIEGSNVQEVSFSYADTLISMNQGDQGFQWKRQIFEDFSYEVSTSNGDVRDFERLGYEIEVVKDAYPTLDIRQVVDSLNPNVLWYSGLANDDHGIREIRVVCTSIRGQKNLQKRVLERPKTAVREFYYTFPSGLKLESGEDYLIYFEVVDNDGIRGGKVSRSGSFRTRMYDDKELKNKELENSRQNLRGLERSLEEYKNNGKAVREFSKKDVVNKQSSFEKEGEIRELLQKQQAQELMMEKFAKDLKQGVSESERNDEFKRMLEERLKRQELEARKNRRLLEELNKIADKIDKVELKSKLEELGKKQSSGSRNLEQILELTKRYYVTEKMKQLSLELGKLSNRQMILSDMKLGDKLDDRLQRQLNNGFEELSKEVDELRKDNQDLRKPVGFDVSPKDQNGVKKDQQDALEEINKHQGIEHSSDGVNVQKAEDNIRKKQKSAAQKMREISEALGESSSGGGGSDIVEDAEMLRQVLDNLVVFSFKQEKLFDKVSESDADISRFSETVRDQKELRRLFEHVDDSLFALSLRRVELSEFVNEEITEVYYNIDKALESIADNQIYKGASYQQYVINATNSLAEFLADVLGNMQQSMKPGQGGGQGSDFQLPDIIKGQQSIKEQMNGSSGQGKSGQDGEQGGESEGKNGGEDGGKNGKQEGGKEEGEEGGNGSEGNGSRPGSQNSSGQGDELGLNKIYEIYKQQQALRKELEQQLNNLIENSDRNLTKKLVRQMEEFENDLLENGITERTQNKVNQIQHELLKLENAALKQGEKKERESKTTEDEFSNPITTKPSLLNKGTNNVEILNRQALPLRRNYENKVKGYFNND</sequence>
<keyword evidence="1" id="KW-0175">Coiled coil</keyword>
<feature type="transmembrane region" description="Helical" evidence="3">
    <location>
        <begin position="152"/>
        <end position="170"/>
    </location>
</feature>
<feature type="region of interest" description="Disordered" evidence="2">
    <location>
        <begin position="933"/>
        <end position="1002"/>
    </location>
</feature>
<evidence type="ECO:0000313" key="5">
    <source>
        <dbReference type="Proteomes" id="UP000751614"/>
    </source>
</evidence>
<name>A0ABY2WLR0_9FLAO</name>
<feature type="compositionally biased region" description="Basic and acidic residues" evidence="2">
    <location>
        <begin position="695"/>
        <end position="705"/>
    </location>
</feature>
<feature type="compositionally biased region" description="Gly residues" evidence="2">
    <location>
        <begin position="940"/>
        <end position="954"/>
    </location>
</feature>
<protein>
    <submittedName>
        <fullName evidence="4">Uncharacterized protein</fullName>
    </submittedName>
</protein>
<reference evidence="4 5" key="1">
    <citation type="submission" date="2019-05" db="EMBL/GenBank/DDBJ databases">
        <title>Flagellimonas sp. AsT0115, sp. nov., isolated from a marine red algae, Asparagopsis taxiformis.</title>
        <authorList>
            <person name="Kim J."/>
            <person name="Jeong S.E."/>
            <person name="Jeon C.O."/>
        </authorList>
    </citation>
    <scope>NUCLEOTIDE SEQUENCE [LARGE SCALE GENOMIC DNA]</scope>
    <source>
        <strain evidence="4 5">AsT0115</strain>
    </source>
</reference>
<organism evidence="4 5">
    <name type="scientific">Flagellimonas algicola</name>
    <dbReference type="NCBI Taxonomy" id="2583815"/>
    <lineage>
        <taxon>Bacteria</taxon>
        <taxon>Pseudomonadati</taxon>
        <taxon>Bacteroidota</taxon>
        <taxon>Flavobacteriia</taxon>
        <taxon>Flavobacteriales</taxon>
        <taxon>Flavobacteriaceae</taxon>
        <taxon>Flagellimonas</taxon>
    </lineage>
</organism>
<keyword evidence="3" id="KW-1133">Transmembrane helix</keyword>
<evidence type="ECO:0000256" key="2">
    <source>
        <dbReference type="SAM" id="MobiDB-lite"/>
    </source>
</evidence>
<accession>A0ABY2WLR0</accession>
<comment type="caution">
    <text evidence="4">The sequence shown here is derived from an EMBL/GenBank/DDBJ whole genome shotgun (WGS) entry which is preliminary data.</text>
</comment>
<proteinExistence type="predicted"/>
<feature type="compositionally biased region" description="Basic and acidic residues" evidence="2">
    <location>
        <begin position="1082"/>
        <end position="1094"/>
    </location>
</feature>
<feature type="region of interest" description="Disordered" evidence="2">
    <location>
        <begin position="695"/>
        <end position="779"/>
    </location>
</feature>
<feature type="coiled-coil region" evidence="1">
    <location>
        <begin position="486"/>
        <end position="516"/>
    </location>
</feature>
<feature type="transmembrane region" description="Helical" evidence="3">
    <location>
        <begin position="26"/>
        <end position="50"/>
    </location>
</feature>